<evidence type="ECO:0000313" key="3">
    <source>
        <dbReference type="EMBL" id="GMH02934.1"/>
    </source>
</evidence>
<protein>
    <recommendedName>
        <fullName evidence="5">F-box domain-containing protein</fullName>
    </recommendedName>
</protein>
<evidence type="ECO:0008006" key="5">
    <source>
        <dbReference type="Google" id="ProtNLM"/>
    </source>
</evidence>
<evidence type="ECO:0000259" key="1">
    <source>
        <dbReference type="Pfam" id="PF00646"/>
    </source>
</evidence>
<keyword evidence="4" id="KW-1185">Reference proteome</keyword>
<dbReference type="Pfam" id="PF03478">
    <property type="entry name" value="Beta-prop_KIB1-4"/>
    <property type="match status" value="1"/>
</dbReference>
<dbReference type="SUPFAM" id="SSF81383">
    <property type="entry name" value="F-box domain"/>
    <property type="match status" value="1"/>
</dbReference>
<evidence type="ECO:0000259" key="2">
    <source>
        <dbReference type="Pfam" id="PF03478"/>
    </source>
</evidence>
<name>A0AAD3S2A5_NEPGR</name>
<organism evidence="3 4">
    <name type="scientific">Nepenthes gracilis</name>
    <name type="common">Slender pitcher plant</name>
    <dbReference type="NCBI Taxonomy" id="150966"/>
    <lineage>
        <taxon>Eukaryota</taxon>
        <taxon>Viridiplantae</taxon>
        <taxon>Streptophyta</taxon>
        <taxon>Embryophyta</taxon>
        <taxon>Tracheophyta</taxon>
        <taxon>Spermatophyta</taxon>
        <taxon>Magnoliopsida</taxon>
        <taxon>eudicotyledons</taxon>
        <taxon>Gunneridae</taxon>
        <taxon>Pentapetalae</taxon>
        <taxon>Caryophyllales</taxon>
        <taxon>Nepenthaceae</taxon>
        <taxon>Nepenthes</taxon>
    </lineage>
</organism>
<gene>
    <name evidence="3" type="ORF">Nepgr_004773</name>
</gene>
<proteinExistence type="predicted"/>
<dbReference type="PANTHER" id="PTHR47123">
    <property type="entry name" value="F-BOX PROTEIN SKIP23"/>
    <property type="match status" value="1"/>
</dbReference>
<accession>A0AAD3S2A5</accession>
<dbReference type="Pfam" id="PF00646">
    <property type="entry name" value="F-box"/>
    <property type="match status" value="1"/>
</dbReference>
<dbReference type="EMBL" id="BSYO01000004">
    <property type="protein sequence ID" value="GMH02934.1"/>
    <property type="molecule type" value="Genomic_DNA"/>
</dbReference>
<reference evidence="3" key="1">
    <citation type="submission" date="2023-05" db="EMBL/GenBank/DDBJ databases">
        <title>Nepenthes gracilis genome sequencing.</title>
        <authorList>
            <person name="Fukushima K."/>
        </authorList>
    </citation>
    <scope>NUCLEOTIDE SEQUENCE</scope>
    <source>
        <strain evidence="3">SING2019-196</strain>
    </source>
</reference>
<dbReference type="InterPro" id="IPR036047">
    <property type="entry name" value="F-box-like_dom_sf"/>
</dbReference>
<dbReference type="InterPro" id="IPR051304">
    <property type="entry name" value="SCF_F-box_domain"/>
</dbReference>
<comment type="caution">
    <text evidence="3">The sequence shown here is derived from an EMBL/GenBank/DDBJ whole genome shotgun (WGS) entry which is preliminary data.</text>
</comment>
<sequence length="284" mass="31774">MAKWSQLPPELLEVIANRMESSICILRFRSVCTAWRAAVKPPDRFINPFPILPTNGFESLFGGFYLSKRTIFLLSLPPNSSRNLNSNVCPNYWMIKTGGISPGISHLFYPLSRTHVEPLPASFPNAIDLLNTRVHELGQEYVLEYVNHVRSNDYSSLYMEKVAFLSQKNGDCFLLTIHISGKIAMFRSADKKWVVIDEMQVPYDDVIVFNGKFYAVDNNGRTVVVGFDGADTMTLVAKPVFGGDRKCLVKSGQDLLLVDIYNAIPIVVDDADHDHDGHGDSDLG</sequence>
<feature type="domain" description="KIB1-4 beta-propeller" evidence="2">
    <location>
        <begin position="66"/>
        <end position="259"/>
    </location>
</feature>
<dbReference type="PANTHER" id="PTHR47123:SF15">
    <property type="entry name" value="F-BOX PROTEIN SKIP23"/>
    <property type="match status" value="1"/>
</dbReference>
<dbReference type="Proteomes" id="UP001279734">
    <property type="component" value="Unassembled WGS sequence"/>
</dbReference>
<feature type="domain" description="F-box" evidence="1">
    <location>
        <begin position="4"/>
        <end position="45"/>
    </location>
</feature>
<dbReference type="AlphaFoldDB" id="A0AAD3S2A5"/>
<dbReference type="InterPro" id="IPR005174">
    <property type="entry name" value="KIB1-4_b-propeller"/>
</dbReference>
<evidence type="ECO:0000313" key="4">
    <source>
        <dbReference type="Proteomes" id="UP001279734"/>
    </source>
</evidence>
<dbReference type="Gene3D" id="1.20.1280.50">
    <property type="match status" value="1"/>
</dbReference>
<dbReference type="InterPro" id="IPR001810">
    <property type="entry name" value="F-box_dom"/>
</dbReference>